<dbReference type="AlphaFoldDB" id="A0A366M4R9"/>
<evidence type="ECO:0000313" key="3">
    <source>
        <dbReference type="Proteomes" id="UP000253303"/>
    </source>
</evidence>
<gene>
    <name evidence="2" type="ORF">DP939_11785</name>
</gene>
<proteinExistence type="predicted"/>
<comment type="caution">
    <text evidence="2">The sequence shown here is derived from an EMBL/GenBank/DDBJ whole genome shotgun (WGS) entry which is preliminary data.</text>
</comment>
<evidence type="ECO:0000313" key="2">
    <source>
        <dbReference type="EMBL" id="RBQ20559.1"/>
    </source>
</evidence>
<name>A0A366M4R9_9ACTN</name>
<dbReference type="GO" id="GO:0003677">
    <property type="term" value="F:DNA binding"/>
    <property type="evidence" value="ECO:0007669"/>
    <property type="project" value="UniProtKB-KW"/>
</dbReference>
<dbReference type="SUPFAM" id="SSF46955">
    <property type="entry name" value="Putative DNA-binding domain"/>
    <property type="match status" value="1"/>
</dbReference>
<evidence type="ECO:0000259" key="1">
    <source>
        <dbReference type="Pfam" id="PF12728"/>
    </source>
</evidence>
<dbReference type="InterPro" id="IPR041657">
    <property type="entry name" value="HTH_17"/>
</dbReference>
<dbReference type="InterPro" id="IPR010093">
    <property type="entry name" value="SinI_DNA-bd"/>
</dbReference>
<protein>
    <submittedName>
        <fullName evidence="2">DNA-binding protein</fullName>
    </submittedName>
</protein>
<dbReference type="Proteomes" id="UP000253303">
    <property type="component" value="Unassembled WGS sequence"/>
</dbReference>
<sequence>MPRKGALAGATRVEAGSGDRELLEHLEKTASAAEASLVLRGPDGTEIELPPLLVGLLAAAAHDLAKGNAVFTLPVETRLTPNEVAEVLGLSRPFVARLLDEGEIPSQNLPHSRHRRVRLVDVLEFQARRERRAEGRRRIMEAAEEAELPY</sequence>
<feature type="domain" description="Helix-turn-helix" evidence="1">
    <location>
        <begin position="79"/>
        <end position="129"/>
    </location>
</feature>
<dbReference type="InterPro" id="IPR009061">
    <property type="entry name" value="DNA-bd_dom_put_sf"/>
</dbReference>
<dbReference type="OrthoDB" id="26212at2"/>
<dbReference type="Pfam" id="PF12728">
    <property type="entry name" value="HTH_17"/>
    <property type="match status" value="1"/>
</dbReference>
<accession>A0A366M4R9</accession>
<dbReference type="NCBIfam" id="TIGR01764">
    <property type="entry name" value="excise"/>
    <property type="match status" value="1"/>
</dbReference>
<reference evidence="2 3" key="1">
    <citation type="submission" date="2018-06" db="EMBL/GenBank/DDBJ databases">
        <title>Sphaerisporangium craniellae sp. nov., isolated from a marine sponge in the South China Sea.</title>
        <authorList>
            <person name="Li L."/>
        </authorList>
    </citation>
    <scope>NUCLEOTIDE SEQUENCE [LARGE SCALE GENOMIC DNA]</scope>
    <source>
        <strain evidence="2 3">LHW63015</strain>
    </source>
</reference>
<keyword evidence="2" id="KW-0238">DNA-binding</keyword>
<dbReference type="RefSeq" id="WP_113980756.1">
    <property type="nucleotide sequence ID" value="NZ_QMEY01000003.1"/>
</dbReference>
<keyword evidence="3" id="KW-1185">Reference proteome</keyword>
<organism evidence="2 3">
    <name type="scientific">Spongiactinospora rosea</name>
    <dbReference type="NCBI Taxonomy" id="2248750"/>
    <lineage>
        <taxon>Bacteria</taxon>
        <taxon>Bacillati</taxon>
        <taxon>Actinomycetota</taxon>
        <taxon>Actinomycetes</taxon>
        <taxon>Streptosporangiales</taxon>
        <taxon>Streptosporangiaceae</taxon>
        <taxon>Spongiactinospora</taxon>
    </lineage>
</organism>
<dbReference type="EMBL" id="QMEY01000003">
    <property type="protein sequence ID" value="RBQ20559.1"/>
    <property type="molecule type" value="Genomic_DNA"/>
</dbReference>